<dbReference type="GO" id="GO:0006567">
    <property type="term" value="P:L-threonine catabolic process"/>
    <property type="evidence" value="ECO:0007669"/>
    <property type="project" value="TreeGrafter"/>
</dbReference>
<dbReference type="InterPro" id="IPR015421">
    <property type="entry name" value="PyrdxlP-dep_Trfase_major"/>
</dbReference>
<dbReference type="CDD" id="cd06502">
    <property type="entry name" value="TA_like"/>
    <property type="match status" value="1"/>
</dbReference>
<dbReference type="NCBIfam" id="NF041359">
    <property type="entry name" value="GntG_guanitoxin"/>
    <property type="match status" value="1"/>
</dbReference>
<evidence type="ECO:0000256" key="1">
    <source>
        <dbReference type="ARBA" id="ARBA00001933"/>
    </source>
</evidence>
<comment type="cofactor">
    <cofactor evidence="1">
        <name>pyridoxal 5'-phosphate</name>
        <dbReference type="ChEBI" id="CHEBI:597326"/>
    </cofactor>
</comment>
<evidence type="ECO:0000313" key="9">
    <source>
        <dbReference type="Proteomes" id="UP000185744"/>
    </source>
</evidence>
<protein>
    <submittedName>
        <fullName evidence="8">L-tyrosine decarboxylase, PLP-dependent protein MfnA</fullName>
    </submittedName>
</protein>
<dbReference type="STRING" id="1903181.BTN85_1460"/>
<dbReference type="GO" id="GO:0005829">
    <property type="term" value="C:cytosol"/>
    <property type="evidence" value="ECO:0007669"/>
    <property type="project" value="TreeGrafter"/>
</dbReference>
<dbReference type="NCBIfam" id="NF007825">
    <property type="entry name" value="PRK10534.1"/>
    <property type="match status" value="1"/>
</dbReference>
<dbReference type="GO" id="GO:0006545">
    <property type="term" value="P:glycine biosynthetic process"/>
    <property type="evidence" value="ECO:0007669"/>
    <property type="project" value="TreeGrafter"/>
</dbReference>
<dbReference type="InterPro" id="IPR015422">
    <property type="entry name" value="PyrdxlP-dep_Trfase_small"/>
</dbReference>
<dbReference type="InterPro" id="IPR001597">
    <property type="entry name" value="ArAA_b-elim_lyase/Thr_aldolase"/>
</dbReference>
<evidence type="ECO:0000256" key="4">
    <source>
        <dbReference type="ARBA" id="ARBA00023239"/>
    </source>
</evidence>
<evidence type="ECO:0000256" key="5">
    <source>
        <dbReference type="PIRSR" id="PIRSR017617-1"/>
    </source>
</evidence>
<dbReference type="InterPro" id="IPR015424">
    <property type="entry name" value="PyrdxlP-dep_Trfase"/>
</dbReference>
<dbReference type="Gene3D" id="3.40.640.10">
    <property type="entry name" value="Type I PLP-dependent aspartate aminotransferase-like (Major domain)"/>
    <property type="match status" value="1"/>
</dbReference>
<evidence type="ECO:0000256" key="2">
    <source>
        <dbReference type="ARBA" id="ARBA00006966"/>
    </source>
</evidence>
<keyword evidence="4" id="KW-0456">Lyase</keyword>
<name>A0A1Q6DX63_METT1</name>
<dbReference type="PANTHER" id="PTHR48097:SF9">
    <property type="entry name" value="L-THREONINE ALDOLASE"/>
    <property type="match status" value="1"/>
</dbReference>
<feature type="modified residue" description="N6-(pyridoxal phosphate)lysine" evidence="5">
    <location>
        <position position="203"/>
    </location>
</feature>
<dbReference type="FunFam" id="3.90.1150.10:FF:000041">
    <property type="entry name" value="Low-specificity L-threonine aldolase"/>
    <property type="match status" value="1"/>
</dbReference>
<dbReference type="FunFam" id="3.40.640.10:FF:000030">
    <property type="entry name" value="Low-specificity L-threonine aldolase"/>
    <property type="match status" value="1"/>
</dbReference>
<dbReference type="SUPFAM" id="SSF53383">
    <property type="entry name" value="PLP-dependent transferases"/>
    <property type="match status" value="1"/>
</dbReference>
<keyword evidence="3" id="KW-0663">Pyridoxal phosphate</keyword>
<feature type="coiled-coil region" evidence="6">
    <location>
        <begin position="245"/>
        <end position="272"/>
    </location>
</feature>
<sequence length="343" mass="38079">MVDKIVDLRSDTVTKPTDEMRREMKKAEVGDDVFKEDPTVSKLENKAAEIFDKEAGLFVSSGTQGNLISLLTHAQSGEEVILGRDSHIFNYEVGGFARLGGLSARPIKEEKGRLPLEKLIENIKGSDIHFPEQSLVCLENTHNGHGGVPVSGDYIEKIGQICMQKDLKLHIDGARIFNASVYLEEDVSNLCEPADSIQFCLSKGLSAPIGSIIVGSRDFISRARKNRKIVGGGMRQVGVIAATGLISLDKMIDRLKKDHEKANRLAEGLKDLGFEINPNKFKTNIVYLSLDQMNYSTNEFLGLLKEKGIKALSHEDKIRFVTHREVSKEDINYCLEAIDNLIH</sequence>
<proteinExistence type="inferred from homology"/>
<comment type="caution">
    <text evidence="8">The sequence shown here is derived from an EMBL/GenBank/DDBJ whole genome shotgun (WGS) entry which is preliminary data.</text>
</comment>
<dbReference type="AlphaFoldDB" id="A0A1Q6DX63"/>
<dbReference type="EMBL" id="MSDW01000001">
    <property type="protein sequence ID" value="OKY78955.1"/>
    <property type="molecule type" value="Genomic_DNA"/>
</dbReference>
<dbReference type="Proteomes" id="UP000185744">
    <property type="component" value="Unassembled WGS sequence"/>
</dbReference>
<dbReference type="PIRSF" id="PIRSF017617">
    <property type="entry name" value="Thr_aldolase"/>
    <property type="match status" value="1"/>
</dbReference>
<evidence type="ECO:0000313" key="8">
    <source>
        <dbReference type="EMBL" id="OKY78955.1"/>
    </source>
</evidence>
<reference evidence="8" key="1">
    <citation type="submission" date="2016-12" db="EMBL/GenBank/DDBJ databases">
        <title>Discovery of methanogenic haloarchaea.</title>
        <authorList>
            <person name="Sorokin D.Y."/>
            <person name="Makarova K.S."/>
            <person name="Abbas B."/>
            <person name="Ferrer M."/>
            <person name="Golyshin P.N."/>
        </authorList>
    </citation>
    <scope>NUCLEOTIDE SEQUENCE [LARGE SCALE GENOMIC DNA]</scope>
    <source>
        <strain evidence="8">HMET1</strain>
    </source>
</reference>
<accession>A0A1Q6DX63</accession>
<evidence type="ECO:0000256" key="3">
    <source>
        <dbReference type="ARBA" id="ARBA00022898"/>
    </source>
</evidence>
<dbReference type="Gene3D" id="3.90.1150.10">
    <property type="entry name" value="Aspartate Aminotransferase, domain 1"/>
    <property type="match status" value="1"/>
</dbReference>
<dbReference type="InParanoid" id="A0A1Q6DX63"/>
<dbReference type="InterPro" id="IPR023603">
    <property type="entry name" value="Low_specificity_L-TA-like"/>
</dbReference>
<keyword evidence="6" id="KW-0175">Coiled coil</keyword>
<dbReference type="GO" id="GO:0008732">
    <property type="term" value="F:L-allo-threonine aldolase activity"/>
    <property type="evidence" value="ECO:0007669"/>
    <property type="project" value="TreeGrafter"/>
</dbReference>
<gene>
    <name evidence="8" type="ORF">BTN85_1460</name>
</gene>
<evidence type="ECO:0000259" key="7">
    <source>
        <dbReference type="Pfam" id="PF01212"/>
    </source>
</evidence>
<feature type="domain" description="Aromatic amino acid beta-eliminating lyase/threonine aldolase" evidence="7">
    <location>
        <begin position="7"/>
        <end position="288"/>
    </location>
</feature>
<dbReference type="PANTHER" id="PTHR48097">
    <property type="entry name" value="L-THREONINE ALDOLASE-RELATED"/>
    <property type="match status" value="1"/>
</dbReference>
<comment type="similarity">
    <text evidence="2">Belongs to the threonine aldolase family.</text>
</comment>
<organism evidence="8 9">
    <name type="scientific">Methanohalarchaeum thermophilum</name>
    <dbReference type="NCBI Taxonomy" id="1903181"/>
    <lineage>
        <taxon>Archaea</taxon>
        <taxon>Methanobacteriati</taxon>
        <taxon>Methanobacteriota</taxon>
        <taxon>Methanonatronarchaeia</taxon>
        <taxon>Methanonatronarchaeales</taxon>
        <taxon>Methanonatronarchaeaceae</taxon>
        <taxon>Candidatus Methanohalarchaeum</taxon>
    </lineage>
</organism>
<dbReference type="Pfam" id="PF01212">
    <property type="entry name" value="Beta_elim_lyase"/>
    <property type="match status" value="1"/>
</dbReference>
<evidence type="ECO:0000256" key="6">
    <source>
        <dbReference type="SAM" id="Coils"/>
    </source>
</evidence>
<keyword evidence="9" id="KW-1185">Reference proteome</keyword>